<dbReference type="PROSITE" id="PS00211">
    <property type="entry name" value="ABC_TRANSPORTER_1"/>
    <property type="match status" value="1"/>
</dbReference>
<keyword evidence="5" id="KW-0547">Nucleotide-binding</keyword>
<dbReference type="NCBIfam" id="TIGR02203">
    <property type="entry name" value="MsbA_lipidA"/>
    <property type="match status" value="1"/>
</dbReference>
<sequence>MQQETSQESWTVFKRLLGYVRDRKLGLVGGIIGMLGYAAVDTTFVYSIKPLIDQGLNGNDSSVLKWMPFFVLGIVALRGCAAFLSNYCMAWVGNHVVMRLQQQVFSHLMAMPMSFFDRQNTGNLLSKVTYDAGQVSSAASSTLVSLVREGATVIGLLGLMFWHSWQLSVIFLVVGPLVGILISIISRRFRKISRHIQQAVGDITTSTEQMLKGHKEVLMFGGQEVEDKRFYQVSNRMRQQTMKMVAADAIGSPIVQMVASIALAVFLYVATIDSVKATLTAGTFTVMVTSMMMLLKPLKSLTDVNNQFQRGITACQSLFGLLDSTPEQDTGTRTLERARGEIEFRNVTFTYPTKDTPALHNISFKVEAGRSVALVGRSGSGKSTIASLLTRFYDIEEGEILLDGVNIREYRLSELRKQYALVSQHVHLFNDSVANNIAYAAEERYSLEEIQQAARIAHADDFVRKMPDGYDTVIGENGASLSGGQRQRIAIARALLRDSPVLLLDEATSALDTESERHIQAAIDELCKARTSLVIAHRLSTIEKADEILVIDEGHIVERGNHQALMARQGTYAQLRAIQFGHATAGAAVDSQA</sequence>
<keyword evidence="7" id="KW-1278">Translocase</keyword>
<dbReference type="EMBL" id="JAGIQF010000001">
    <property type="protein sequence ID" value="MBP0601961.1"/>
    <property type="molecule type" value="Genomic_DNA"/>
</dbReference>
<feature type="transmembrane region" description="Helical" evidence="11">
    <location>
        <begin position="245"/>
        <end position="269"/>
    </location>
</feature>
<feature type="domain" description="ABC transmembrane type-1" evidence="13">
    <location>
        <begin position="28"/>
        <end position="310"/>
    </location>
</feature>
<keyword evidence="9" id="KW-0445">Lipid transport</keyword>
<feature type="transmembrane region" description="Helical" evidence="11">
    <location>
        <begin position="66"/>
        <end position="84"/>
    </location>
</feature>
<evidence type="ECO:0000256" key="3">
    <source>
        <dbReference type="ARBA" id="ARBA00022475"/>
    </source>
</evidence>
<keyword evidence="10 11" id="KW-0472">Membrane</keyword>
<evidence type="ECO:0000256" key="5">
    <source>
        <dbReference type="ARBA" id="ARBA00022741"/>
    </source>
</evidence>
<dbReference type="InterPro" id="IPR039421">
    <property type="entry name" value="Type_1_exporter"/>
</dbReference>
<evidence type="ECO:0000256" key="11">
    <source>
        <dbReference type="SAM" id="Phobius"/>
    </source>
</evidence>
<reference evidence="14 15" key="1">
    <citation type="submission" date="2021-03" db="EMBL/GenBank/DDBJ databases">
        <title>Plant growth promoting bacteria isolated from wild legumes nodules and trapping Phaseolus vulgaris L. nodules in the center and southern Mexico.</title>
        <authorList>
            <person name="Estrada P."/>
        </authorList>
    </citation>
    <scope>NUCLEOTIDE SEQUENCE [LARGE SCALE GENOMIC DNA]</scope>
    <source>
        <strain evidence="14 15">MaGu-431</strain>
    </source>
</reference>
<comment type="caution">
    <text evidence="14">The sequence shown here is derived from an EMBL/GenBank/DDBJ whole genome shotgun (WGS) entry which is preliminary data.</text>
</comment>
<comment type="subcellular location">
    <subcellularLocation>
        <location evidence="1">Cell membrane</location>
        <topology evidence="1">Multi-pass membrane protein</topology>
    </subcellularLocation>
</comment>
<protein>
    <submittedName>
        <fullName evidence="14">Lipid A ABC transporter ATP-binding protein/permease MsbA</fullName>
    </submittedName>
</protein>
<name>A0ABS4B3A4_9GAMM</name>
<dbReference type="InterPro" id="IPR017871">
    <property type="entry name" value="ABC_transporter-like_CS"/>
</dbReference>
<organism evidence="14 15">
    <name type="scientific">Aeromonas sanarellii</name>
    <dbReference type="NCBI Taxonomy" id="633415"/>
    <lineage>
        <taxon>Bacteria</taxon>
        <taxon>Pseudomonadati</taxon>
        <taxon>Pseudomonadota</taxon>
        <taxon>Gammaproteobacteria</taxon>
        <taxon>Aeromonadales</taxon>
        <taxon>Aeromonadaceae</taxon>
        <taxon>Aeromonas</taxon>
    </lineage>
</organism>
<evidence type="ECO:0000313" key="15">
    <source>
        <dbReference type="Proteomes" id="UP000666661"/>
    </source>
</evidence>
<keyword evidence="3" id="KW-1003">Cell membrane</keyword>
<gene>
    <name evidence="14" type="primary">msbA</name>
    <name evidence="14" type="ORF">J8I01_05450</name>
</gene>
<dbReference type="Pfam" id="PF00005">
    <property type="entry name" value="ABC_tran"/>
    <property type="match status" value="1"/>
</dbReference>
<proteinExistence type="predicted"/>
<dbReference type="Gene3D" id="3.40.50.300">
    <property type="entry name" value="P-loop containing nucleotide triphosphate hydrolases"/>
    <property type="match status" value="1"/>
</dbReference>
<evidence type="ECO:0000256" key="10">
    <source>
        <dbReference type="ARBA" id="ARBA00023136"/>
    </source>
</evidence>
<feature type="transmembrane region" description="Helical" evidence="11">
    <location>
        <begin position="165"/>
        <end position="185"/>
    </location>
</feature>
<dbReference type="SUPFAM" id="SSF52540">
    <property type="entry name" value="P-loop containing nucleoside triphosphate hydrolases"/>
    <property type="match status" value="1"/>
</dbReference>
<dbReference type="CDD" id="cd18552">
    <property type="entry name" value="ABC_6TM_MsbA_like"/>
    <property type="match status" value="1"/>
</dbReference>
<dbReference type="PROSITE" id="PS50893">
    <property type="entry name" value="ABC_TRANSPORTER_2"/>
    <property type="match status" value="1"/>
</dbReference>
<dbReference type="PANTHER" id="PTHR43394">
    <property type="entry name" value="ATP-DEPENDENT PERMEASE MDL1, MITOCHONDRIAL"/>
    <property type="match status" value="1"/>
</dbReference>
<evidence type="ECO:0000256" key="4">
    <source>
        <dbReference type="ARBA" id="ARBA00022692"/>
    </source>
</evidence>
<evidence type="ECO:0000313" key="14">
    <source>
        <dbReference type="EMBL" id="MBP0601961.1"/>
    </source>
</evidence>
<dbReference type="GO" id="GO:0005524">
    <property type="term" value="F:ATP binding"/>
    <property type="evidence" value="ECO:0007669"/>
    <property type="project" value="UniProtKB-KW"/>
</dbReference>
<feature type="domain" description="ABC transporter" evidence="12">
    <location>
        <begin position="342"/>
        <end position="578"/>
    </location>
</feature>
<dbReference type="Proteomes" id="UP000666661">
    <property type="component" value="Unassembled WGS sequence"/>
</dbReference>
<keyword evidence="6 14" id="KW-0067">ATP-binding</keyword>
<accession>A0ABS4B3A4</accession>
<dbReference type="Gene3D" id="1.20.1560.10">
    <property type="entry name" value="ABC transporter type 1, transmembrane domain"/>
    <property type="match status" value="1"/>
</dbReference>
<dbReference type="SMART" id="SM00382">
    <property type="entry name" value="AAA"/>
    <property type="match status" value="1"/>
</dbReference>
<keyword evidence="8 11" id="KW-1133">Transmembrane helix</keyword>
<dbReference type="NCBIfam" id="NF008381">
    <property type="entry name" value="PRK11176.1"/>
    <property type="match status" value="1"/>
</dbReference>
<dbReference type="Pfam" id="PF00664">
    <property type="entry name" value="ABC_membrane"/>
    <property type="match status" value="1"/>
</dbReference>
<dbReference type="PROSITE" id="PS50929">
    <property type="entry name" value="ABC_TM1F"/>
    <property type="match status" value="1"/>
</dbReference>
<evidence type="ECO:0000256" key="8">
    <source>
        <dbReference type="ARBA" id="ARBA00022989"/>
    </source>
</evidence>
<dbReference type="InterPro" id="IPR011527">
    <property type="entry name" value="ABC1_TM_dom"/>
</dbReference>
<dbReference type="SUPFAM" id="SSF90123">
    <property type="entry name" value="ABC transporter transmembrane region"/>
    <property type="match status" value="1"/>
</dbReference>
<dbReference type="InterPro" id="IPR011917">
    <property type="entry name" value="ABC_transpr_lipidA"/>
</dbReference>
<dbReference type="InterPro" id="IPR027417">
    <property type="entry name" value="P-loop_NTPase"/>
</dbReference>
<evidence type="ECO:0000259" key="13">
    <source>
        <dbReference type="PROSITE" id="PS50929"/>
    </source>
</evidence>
<evidence type="ECO:0000259" key="12">
    <source>
        <dbReference type="PROSITE" id="PS50893"/>
    </source>
</evidence>
<keyword evidence="2" id="KW-0813">Transport</keyword>
<evidence type="ECO:0000256" key="6">
    <source>
        <dbReference type="ARBA" id="ARBA00022840"/>
    </source>
</evidence>
<keyword evidence="4 11" id="KW-0812">Transmembrane</keyword>
<feature type="transmembrane region" description="Helical" evidence="11">
    <location>
        <begin position="25"/>
        <end position="46"/>
    </location>
</feature>
<evidence type="ECO:0000256" key="2">
    <source>
        <dbReference type="ARBA" id="ARBA00022448"/>
    </source>
</evidence>
<evidence type="ECO:0000256" key="1">
    <source>
        <dbReference type="ARBA" id="ARBA00004651"/>
    </source>
</evidence>
<dbReference type="InterPro" id="IPR003439">
    <property type="entry name" value="ABC_transporter-like_ATP-bd"/>
</dbReference>
<keyword evidence="15" id="KW-1185">Reference proteome</keyword>
<evidence type="ECO:0000256" key="9">
    <source>
        <dbReference type="ARBA" id="ARBA00023055"/>
    </source>
</evidence>
<dbReference type="InterPro" id="IPR036640">
    <property type="entry name" value="ABC1_TM_sf"/>
</dbReference>
<dbReference type="PANTHER" id="PTHR43394:SF1">
    <property type="entry name" value="ATP-BINDING CASSETTE SUB-FAMILY B MEMBER 10, MITOCHONDRIAL"/>
    <property type="match status" value="1"/>
</dbReference>
<dbReference type="InterPro" id="IPR003593">
    <property type="entry name" value="AAA+_ATPase"/>
</dbReference>
<evidence type="ECO:0000256" key="7">
    <source>
        <dbReference type="ARBA" id="ARBA00022967"/>
    </source>
</evidence>
<dbReference type="RefSeq" id="WP_209792938.1">
    <property type="nucleotide sequence ID" value="NZ_JAGIQF010000001.1"/>
</dbReference>